<sequence length="142" mass="15070">MGGTSGILYDIFCKAAYARLKLNNQSEITPLQWADAFEGAIGAVMLYGGAASGYRTMLDALIPASTILKQRLTCGDDPLDAFVISSEAAIDGAESTKQMEAQAGRSTYVSADILTSVPDPGFMVPCSSPCFERMLFIPLTSL</sequence>
<gene>
    <name evidence="1" type="ORF">L1987_48561</name>
</gene>
<name>A0ACB9FSA3_9ASTR</name>
<reference evidence="1 2" key="2">
    <citation type="journal article" date="2022" name="Mol. Ecol. Resour.">
        <title>The genomes of chicory, endive, great burdock and yacon provide insights into Asteraceae paleo-polyploidization history and plant inulin production.</title>
        <authorList>
            <person name="Fan W."/>
            <person name="Wang S."/>
            <person name="Wang H."/>
            <person name="Wang A."/>
            <person name="Jiang F."/>
            <person name="Liu H."/>
            <person name="Zhao H."/>
            <person name="Xu D."/>
            <person name="Zhang Y."/>
        </authorList>
    </citation>
    <scope>NUCLEOTIDE SEQUENCE [LARGE SCALE GENOMIC DNA]</scope>
    <source>
        <strain evidence="2">cv. Yunnan</strain>
        <tissue evidence="1">Leaves</tissue>
    </source>
</reference>
<keyword evidence="2" id="KW-1185">Reference proteome</keyword>
<protein>
    <submittedName>
        <fullName evidence="1">Uncharacterized protein</fullName>
    </submittedName>
</protein>
<reference evidence="2" key="1">
    <citation type="journal article" date="2022" name="Mol. Ecol. Resour.">
        <title>The genomes of chicory, endive, great burdock and yacon provide insights into Asteraceae palaeo-polyploidization history and plant inulin production.</title>
        <authorList>
            <person name="Fan W."/>
            <person name="Wang S."/>
            <person name="Wang H."/>
            <person name="Wang A."/>
            <person name="Jiang F."/>
            <person name="Liu H."/>
            <person name="Zhao H."/>
            <person name="Xu D."/>
            <person name="Zhang Y."/>
        </authorList>
    </citation>
    <scope>NUCLEOTIDE SEQUENCE [LARGE SCALE GENOMIC DNA]</scope>
    <source>
        <strain evidence="2">cv. Yunnan</strain>
    </source>
</reference>
<dbReference type="EMBL" id="CM042033">
    <property type="protein sequence ID" value="KAI3774019.1"/>
    <property type="molecule type" value="Genomic_DNA"/>
</dbReference>
<evidence type="ECO:0000313" key="1">
    <source>
        <dbReference type="EMBL" id="KAI3774019.1"/>
    </source>
</evidence>
<organism evidence="1 2">
    <name type="scientific">Smallanthus sonchifolius</name>
    <dbReference type="NCBI Taxonomy" id="185202"/>
    <lineage>
        <taxon>Eukaryota</taxon>
        <taxon>Viridiplantae</taxon>
        <taxon>Streptophyta</taxon>
        <taxon>Embryophyta</taxon>
        <taxon>Tracheophyta</taxon>
        <taxon>Spermatophyta</taxon>
        <taxon>Magnoliopsida</taxon>
        <taxon>eudicotyledons</taxon>
        <taxon>Gunneridae</taxon>
        <taxon>Pentapetalae</taxon>
        <taxon>asterids</taxon>
        <taxon>campanulids</taxon>
        <taxon>Asterales</taxon>
        <taxon>Asteraceae</taxon>
        <taxon>Asteroideae</taxon>
        <taxon>Heliantheae alliance</taxon>
        <taxon>Millerieae</taxon>
        <taxon>Smallanthus</taxon>
    </lineage>
</organism>
<proteinExistence type="predicted"/>
<comment type="caution">
    <text evidence="1">The sequence shown here is derived from an EMBL/GenBank/DDBJ whole genome shotgun (WGS) entry which is preliminary data.</text>
</comment>
<evidence type="ECO:0000313" key="2">
    <source>
        <dbReference type="Proteomes" id="UP001056120"/>
    </source>
</evidence>
<accession>A0ACB9FSA3</accession>
<dbReference type="Proteomes" id="UP001056120">
    <property type="component" value="Linkage Group LG16"/>
</dbReference>